<sequence length="321" mass="35669">MSTSTSSDSQPLKSYRGNCHCGAFIFTLLVPEIVSAASCNCSICRKKGYLWVIPDTTKGHKFEVVKDEGKLTDYVTGPKGTKNHKFCEVCGTGVYAVSCEKEEQEEENGKGRIWVNVRAVQELKIWDLEIKEFDGKSIPPPYQPAPFDGPEPTAEVENGVVYHGSCHCGAVKVAVKTKGPLDKTYKERVFDCNCSICQRGGYIWIYPSSPDQLSFTPESRSNLTSYACLKKFMCKTFCKTCGVHLTNGANPAVTEDEIRAKVGEENAEITLRFLKSNWPITVRCLDRCVGDDGWDFDGMMKELNVVQADGWGRIHPGYVNP</sequence>
<dbReference type="PANTHER" id="PTHR28620:SF1">
    <property type="entry name" value="CENP-V_GFA DOMAIN-CONTAINING PROTEIN"/>
    <property type="match status" value="1"/>
</dbReference>
<keyword evidence="2" id="KW-0479">Metal-binding</keyword>
<feature type="domain" description="CENP-V/GFA" evidence="4">
    <location>
        <begin position="162"/>
        <end position="295"/>
    </location>
</feature>
<comment type="caution">
    <text evidence="5">The sequence shown here is derived from an EMBL/GenBank/DDBJ whole genome shotgun (WGS) entry which is preliminary data.</text>
</comment>
<proteinExistence type="inferred from homology"/>
<feature type="domain" description="CENP-V/GFA" evidence="4">
    <location>
        <begin position="15"/>
        <end position="127"/>
    </location>
</feature>
<dbReference type="InterPro" id="IPR006913">
    <property type="entry name" value="CENP-V/GFA"/>
</dbReference>
<keyword evidence="3" id="KW-0862">Zinc</keyword>
<reference evidence="5" key="2">
    <citation type="submission" date="2023-06" db="EMBL/GenBank/DDBJ databases">
        <authorList>
            <consortium name="Lawrence Berkeley National Laboratory"/>
            <person name="Haridas S."/>
            <person name="Hensen N."/>
            <person name="Bonometti L."/>
            <person name="Westerberg I."/>
            <person name="Brannstrom I.O."/>
            <person name="Guillou S."/>
            <person name="Cros-Aarteil S."/>
            <person name="Calhoun S."/>
            <person name="Kuo A."/>
            <person name="Mondo S."/>
            <person name="Pangilinan J."/>
            <person name="Riley R."/>
            <person name="Labutti K."/>
            <person name="Andreopoulos B."/>
            <person name="Lipzen A."/>
            <person name="Chen C."/>
            <person name="Yanf M."/>
            <person name="Daum C."/>
            <person name="Ng V."/>
            <person name="Clum A."/>
            <person name="Steindorff A."/>
            <person name="Ohm R."/>
            <person name="Martin F."/>
            <person name="Silar P."/>
            <person name="Natvig D."/>
            <person name="Lalanne C."/>
            <person name="Gautier V."/>
            <person name="Ament-Velasquez S.L."/>
            <person name="Kruys A."/>
            <person name="Hutchinson M.I."/>
            <person name="Powell A.J."/>
            <person name="Barry K."/>
            <person name="Miller A.N."/>
            <person name="Grigoriev I.V."/>
            <person name="Debuchy R."/>
            <person name="Gladieux P."/>
            <person name="Thoren M.H."/>
            <person name="Johannesson H."/>
        </authorList>
    </citation>
    <scope>NUCLEOTIDE SEQUENCE</scope>
    <source>
        <strain evidence="5">CBS 560.94</strain>
    </source>
</reference>
<dbReference type="EMBL" id="JAUEPP010000008">
    <property type="protein sequence ID" value="KAK3338280.1"/>
    <property type="molecule type" value="Genomic_DNA"/>
</dbReference>
<dbReference type="GeneID" id="87862339"/>
<dbReference type="GO" id="GO:0016846">
    <property type="term" value="F:carbon-sulfur lyase activity"/>
    <property type="evidence" value="ECO:0007669"/>
    <property type="project" value="InterPro"/>
</dbReference>
<dbReference type="Pfam" id="PF04828">
    <property type="entry name" value="GFA"/>
    <property type="match status" value="2"/>
</dbReference>
<accession>A0AAE0J829</accession>
<reference evidence="5" key="1">
    <citation type="journal article" date="2023" name="Mol. Phylogenet. Evol.">
        <title>Genome-scale phylogeny and comparative genomics of the fungal order Sordariales.</title>
        <authorList>
            <person name="Hensen N."/>
            <person name="Bonometti L."/>
            <person name="Westerberg I."/>
            <person name="Brannstrom I.O."/>
            <person name="Guillou S."/>
            <person name="Cros-Aarteil S."/>
            <person name="Calhoun S."/>
            <person name="Haridas S."/>
            <person name="Kuo A."/>
            <person name="Mondo S."/>
            <person name="Pangilinan J."/>
            <person name="Riley R."/>
            <person name="LaButti K."/>
            <person name="Andreopoulos B."/>
            <person name="Lipzen A."/>
            <person name="Chen C."/>
            <person name="Yan M."/>
            <person name="Daum C."/>
            <person name="Ng V."/>
            <person name="Clum A."/>
            <person name="Steindorff A."/>
            <person name="Ohm R.A."/>
            <person name="Martin F."/>
            <person name="Silar P."/>
            <person name="Natvig D.O."/>
            <person name="Lalanne C."/>
            <person name="Gautier V."/>
            <person name="Ament-Velasquez S.L."/>
            <person name="Kruys A."/>
            <person name="Hutchinson M.I."/>
            <person name="Powell A.J."/>
            <person name="Barry K."/>
            <person name="Miller A.N."/>
            <person name="Grigoriev I.V."/>
            <person name="Debuchy R."/>
            <person name="Gladieux P."/>
            <person name="Hiltunen Thoren M."/>
            <person name="Johannesson H."/>
        </authorList>
    </citation>
    <scope>NUCLEOTIDE SEQUENCE</scope>
    <source>
        <strain evidence="5">CBS 560.94</strain>
    </source>
</reference>
<dbReference type="InterPro" id="IPR011057">
    <property type="entry name" value="Mss4-like_sf"/>
</dbReference>
<organism evidence="5 6">
    <name type="scientific">Neurospora tetraspora</name>
    <dbReference type="NCBI Taxonomy" id="94610"/>
    <lineage>
        <taxon>Eukaryota</taxon>
        <taxon>Fungi</taxon>
        <taxon>Dikarya</taxon>
        <taxon>Ascomycota</taxon>
        <taxon>Pezizomycotina</taxon>
        <taxon>Sordariomycetes</taxon>
        <taxon>Sordariomycetidae</taxon>
        <taxon>Sordariales</taxon>
        <taxon>Sordariaceae</taxon>
        <taxon>Neurospora</taxon>
    </lineage>
</organism>
<dbReference type="RefSeq" id="XP_062677731.1">
    <property type="nucleotide sequence ID" value="XM_062825185.1"/>
</dbReference>
<evidence type="ECO:0000256" key="1">
    <source>
        <dbReference type="ARBA" id="ARBA00005495"/>
    </source>
</evidence>
<protein>
    <recommendedName>
        <fullName evidence="4">CENP-V/GFA domain-containing protein</fullName>
    </recommendedName>
</protein>
<evidence type="ECO:0000259" key="4">
    <source>
        <dbReference type="PROSITE" id="PS51891"/>
    </source>
</evidence>
<name>A0AAE0J829_9PEZI</name>
<evidence type="ECO:0000313" key="5">
    <source>
        <dbReference type="EMBL" id="KAK3338280.1"/>
    </source>
</evidence>
<comment type="similarity">
    <text evidence="1">Belongs to the Gfa family.</text>
</comment>
<keyword evidence="6" id="KW-1185">Reference proteome</keyword>
<dbReference type="Gene3D" id="2.170.150.70">
    <property type="match status" value="2"/>
</dbReference>
<dbReference type="Proteomes" id="UP001278500">
    <property type="component" value="Unassembled WGS sequence"/>
</dbReference>
<dbReference type="GO" id="GO:0046872">
    <property type="term" value="F:metal ion binding"/>
    <property type="evidence" value="ECO:0007669"/>
    <property type="project" value="UniProtKB-KW"/>
</dbReference>
<evidence type="ECO:0000256" key="3">
    <source>
        <dbReference type="ARBA" id="ARBA00022833"/>
    </source>
</evidence>
<dbReference type="InterPro" id="IPR052355">
    <property type="entry name" value="CENP-V-like"/>
</dbReference>
<dbReference type="SUPFAM" id="SSF51316">
    <property type="entry name" value="Mss4-like"/>
    <property type="match status" value="2"/>
</dbReference>
<dbReference type="AlphaFoldDB" id="A0AAE0J829"/>
<evidence type="ECO:0000256" key="2">
    <source>
        <dbReference type="ARBA" id="ARBA00022723"/>
    </source>
</evidence>
<dbReference type="PROSITE" id="PS51891">
    <property type="entry name" value="CENP_V_GFA"/>
    <property type="match status" value="2"/>
</dbReference>
<dbReference type="PANTHER" id="PTHR28620">
    <property type="entry name" value="CENTROMERE PROTEIN V"/>
    <property type="match status" value="1"/>
</dbReference>
<evidence type="ECO:0000313" key="6">
    <source>
        <dbReference type="Proteomes" id="UP001278500"/>
    </source>
</evidence>
<gene>
    <name evidence="5" type="ORF">B0H65DRAFT_435236</name>
</gene>